<sequence length="556" mass="62756">MYPNSILNETQFLDYNPLERYDYEQVDNQFPAPEIENQAVDEELPPLEDVNNTINQFDAQRLSVQVPDLDNHDQTPFLIPEFDQLTKGIANSKLKSKSANRDLNSPASLELLSFSRSKFKRLPDEIVPDCAGKLSTVEIIELAAEKFIKFSAQQVNGYTIFTHPYGSSAFTSLSIDETREVELVFQLLTAAENVSRKQFDVASKFIARCGWVACDSGSPVERLVFYLCEALQKRIGKEIDIPVATKLEKQCLKNENHMALGTNMTFLAVYQALPFNQVLHFTGIQTIIDQVGTSKQVHLIDIHIRSGVQWTAMMQALANQSSQIELLKLTAFATTSDVQEVGETGKRLESFATTLSLPFSFKMLVLSDITEVEEKQFEVQDGEVIAVYCHMILRTMILKPQRLENMMRAIKTINPSIVVIAEVEANHTSTSFVKRFTETLFFYGAYFDCLDACMSGDNVHRSVMEGVHFADGIQNIVASEGDERMSRSVKMDTWKSFFARFGMVEIELSDSCLYQAQLVLQRFSCANSCMLENNGKCLIIGWKGTPLHSLSTWKFI</sequence>
<comment type="caution">
    <text evidence="3">Lacks conserved residue(s) required for the propagation of feature annotation.</text>
</comment>
<organism evidence="4 5">
    <name type="scientific">Lactuca sativa</name>
    <name type="common">Garden lettuce</name>
    <dbReference type="NCBI Taxonomy" id="4236"/>
    <lineage>
        <taxon>Eukaryota</taxon>
        <taxon>Viridiplantae</taxon>
        <taxon>Streptophyta</taxon>
        <taxon>Embryophyta</taxon>
        <taxon>Tracheophyta</taxon>
        <taxon>Spermatophyta</taxon>
        <taxon>Magnoliopsida</taxon>
        <taxon>eudicotyledons</taxon>
        <taxon>Gunneridae</taxon>
        <taxon>Pentapetalae</taxon>
        <taxon>asterids</taxon>
        <taxon>campanulids</taxon>
        <taxon>Asterales</taxon>
        <taxon>Asteraceae</taxon>
        <taxon>Cichorioideae</taxon>
        <taxon>Cichorieae</taxon>
        <taxon>Lactucinae</taxon>
        <taxon>Lactuca</taxon>
    </lineage>
</organism>
<dbReference type="Proteomes" id="UP000235145">
    <property type="component" value="Unassembled WGS sequence"/>
</dbReference>
<dbReference type="InterPro" id="IPR005202">
    <property type="entry name" value="TF_GRAS"/>
</dbReference>
<evidence type="ECO:0000256" key="3">
    <source>
        <dbReference type="PROSITE-ProRule" id="PRU01191"/>
    </source>
</evidence>
<feature type="region of interest" description="SAW" evidence="3">
    <location>
        <begin position="478"/>
        <end position="554"/>
    </location>
</feature>
<dbReference type="GO" id="GO:0003700">
    <property type="term" value="F:DNA-binding transcription factor activity"/>
    <property type="evidence" value="ECO:0000318"/>
    <property type="project" value="GO_Central"/>
</dbReference>
<name>A0A9R1VDT3_LACSA</name>
<dbReference type="GO" id="GO:0043565">
    <property type="term" value="F:sequence-specific DNA binding"/>
    <property type="evidence" value="ECO:0000318"/>
    <property type="project" value="GO_Central"/>
</dbReference>
<dbReference type="Gramene" id="rna-gnl|WGS:NBSK|LSAT_5X118440_mrna">
    <property type="protein sequence ID" value="cds-PLY97625.1"/>
    <property type="gene ID" value="gene-LSAT_5X118440"/>
</dbReference>
<evidence type="ECO:0000313" key="5">
    <source>
        <dbReference type="Proteomes" id="UP000235145"/>
    </source>
</evidence>
<gene>
    <name evidence="4" type="ORF">LSAT_V11C500271330</name>
</gene>
<evidence type="ECO:0000256" key="2">
    <source>
        <dbReference type="ARBA" id="ARBA00023163"/>
    </source>
</evidence>
<proteinExistence type="inferred from homology"/>
<dbReference type="Pfam" id="PF03514">
    <property type="entry name" value="GRAS"/>
    <property type="match status" value="1"/>
</dbReference>
<evidence type="ECO:0000313" key="4">
    <source>
        <dbReference type="EMBL" id="KAJ0204290.1"/>
    </source>
</evidence>
<keyword evidence="5" id="KW-1185">Reference proteome</keyword>
<evidence type="ECO:0000256" key="1">
    <source>
        <dbReference type="ARBA" id="ARBA00023015"/>
    </source>
</evidence>
<feature type="region of interest" description="VHIID" evidence="3">
    <location>
        <begin position="266"/>
        <end position="331"/>
    </location>
</feature>
<feature type="region of interest" description="Leucine repeat II (LRII)" evidence="3">
    <location>
        <begin position="343"/>
        <end position="375"/>
    </location>
</feature>
<dbReference type="GO" id="GO:0005634">
    <property type="term" value="C:nucleus"/>
    <property type="evidence" value="ECO:0000318"/>
    <property type="project" value="GO_Central"/>
</dbReference>
<dbReference type="GO" id="GO:0006355">
    <property type="term" value="P:regulation of DNA-templated transcription"/>
    <property type="evidence" value="ECO:0000318"/>
    <property type="project" value="GO_Central"/>
</dbReference>
<dbReference type="EMBL" id="NBSK02000005">
    <property type="protein sequence ID" value="KAJ0204290.1"/>
    <property type="molecule type" value="Genomic_DNA"/>
</dbReference>
<accession>A0A9R1VDT3</accession>
<dbReference type="OrthoDB" id="770224at2759"/>
<keyword evidence="2" id="KW-0804">Transcription</keyword>
<dbReference type="AlphaFoldDB" id="A0A9R1VDT3"/>
<reference evidence="4 5" key="1">
    <citation type="journal article" date="2017" name="Nat. Commun.">
        <title>Genome assembly with in vitro proximity ligation data and whole-genome triplication in lettuce.</title>
        <authorList>
            <person name="Reyes-Chin-Wo S."/>
            <person name="Wang Z."/>
            <person name="Yang X."/>
            <person name="Kozik A."/>
            <person name="Arikit S."/>
            <person name="Song C."/>
            <person name="Xia L."/>
            <person name="Froenicke L."/>
            <person name="Lavelle D.O."/>
            <person name="Truco M.J."/>
            <person name="Xia R."/>
            <person name="Zhu S."/>
            <person name="Xu C."/>
            <person name="Xu H."/>
            <person name="Xu X."/>
            <person name="Cox K."/>
            <person name="Korf I."/>
            <person name="Meyers B.C."/>
            <person name="Michelmore R.W."/>
        </authorList>
    </citation>
    <scope>NUCLEOTIDE SEQUENCE [LARGE SCALE GENOMIC DNA]</scope>
    <source>
        <strain evidence="5">cv. Salinas</strain>
        <tissue evidence="4">Seedlings</tissue>
    </source>
</reference>
<comment type="similarity">
    <text evidence="3">Belongs to the GRAS family.</text>
</comment>
<keyword evidence="1" id="KW-0805">Transcription regulation</keyword>
<comment type="caution">
    <text evidence="4">The sequence shown here is derived from an EMBL/GenBank/DDBJ whole genome shotgun (WGS) entry which is preliminary data.</text>
</comment>
<dbReference type="PANTHER" id="PTHR31636">
    <property type="entry name" value="OSJNBA0084A10.13 PROTEIN-RELATED"/>
    <property type="match status" value="1"/>
</dbReference>
<protein>
    <submittedName>
        <fullName evidence="4">Uncharacterized protein</fullName>
    </submittedName>
</protein>
<dbReference type="PROSITE" id="PS50985">
    <property type="entry name" value="GRAS"/>
    <property type="match status" value="1"/>
</dbReference>